<dbReference type="Proteomes" id="UP000480763">
    <property type="component" value="Unassembled WGS sequence"/>
</dbReference>
<gene>
    <name evidence="2" type="ORF">GSE42_20240</name>
    <name evidence="1" type="ORF">P255N_00021</name>
    <name evidence="3" type="ORF">SAMEA104305318_04071</name>
</gene>
<keyword evidence="1" id="KW-0614">Plasmid</keyword>
<evidence type="ECO:0000313" key="1">
    <source>
        <dbReference type="EMBL" id="AMD83530.1"/>
    </source>
</evidence>
<evidence type="ECO:0008006" key="6">
    <source>
        <dbReference type="Google" id="ProtNLM"/>
    </source>
</evidence>
<reference evidence="2" key="4">
    <citation type="submission" date="2019-12" db="EMBL/GenBank/DDBJ databases">
        <authorList>
            <person name="Nguyen S.-T."/>
        </authorList>
    </citation>
    <scope>NUCLEOTIDE SEQUENCE</scope>
    <source>
        <strain evidence="2">DMS06669</strain>
    </source>
</reference>
<dbReference type="Proteomes" id="UP000252694">
    <property type="component" value="Unassembled WGS sequence"/>
</dbReference>
<dbReference type="EMBL" id="KT852971">
    <property type="protein sequence ID" value="AMD83530.1"/>
    <property type="molecule type" value="Genomic_DNA"/>
</dbReference>
<proteinExistence type="predicted"/>
<dbReference type="RefSeq" id="WP_032073134.1">
    <property type="nucleotide sequence ID" value="NZ_CAXNZV010000069.1"/>
</dbReference>
<geneLocation type="plasmid" evidence="1">
    <name>p255n_1</name>
</geneLocation>
<evidence type="ECO:0000313" key="2">
    <source>
        <dbReference type="EMBL" id="MYM80244.1"/>
    </source>
</evidence>
<evidence type="ECO:0000313" key="3">
    <source>
        <dbReference type="EMBL" id="SST34033.1"/>
    </source>
</evidence>
<dbReference type="EMBL" id="UFMQ01000050">
    <property type="protein sequence ID" value="SST34033.1"/>
    <property type="molecule type" value="Genomic_DNA"/>
</dbReference>
<reference evidence="2 5" key="2">
    <citation type="journal article" date="2017" name="Ann. Clin. Microbiol. Antimicrob.">
        <title>New eight genes identified at the clinical multidrug-resistant Acinetobacter baumannii DMS06669 strain in a Vietnam hospital.</title>
        <authorList>
            <person name="Si-Tuan N."/>
            <person name="Ngoc H.M."/>
            <person name="Hang P.T.T."/>
            <person name="Nguyen C."/>
            <person name="Van P.H."/>
            <person name="Huong N.T."/>
        </authorList>
    </citation>
    <scope>NUCLEOTIDE SEQUENCE [LARGE SCALE GENOMIC DNA]</scope>
    <source>
        <strain evidence="2 5">DMS06669</strain>
    </source>
</reference>
<sequence length="256" mass="30375">MIEYSENLNKLKNNLITHKDYHPLLQKISLPFIPDFLDSSFDQSKNKVVIVGQETSGWGKLKLDSFILGNLSTNELISESKIRYRNLYEKPPVRSQFLKFLGKVKEKNNNEYIQWLNFYFFDYNKKSFNLLNSKNKSIDLYEHLKDISIENLVNQLDRLEPKNIFFLGAYHGNWEQLKLNYVNDEDILNFKESIEGFSVRFWNKKTLVIRLPHPASRVPNKGKIQQQALTYFDIFNNQAEQNPEKFKELIRDKLLN</sequence>
<accession>A0A125S0J4</accession>
<dbReference type="AlphaFoldDB" id="A0A125S0J4"/>
<evidence type="ECO:0000313" key="4">
    <source>
        <dbReference type="Proteomes" id="UP000252694"/>
    </source>
</evidence>
<reference evidence="1" key="1">
    <citation type="submission" date="2015-09" db="EMBL/GenBank/DDBJ databases">
        <title>Repeated local emergence of carbapenem resistant Acinetobacter baumannii in a single hospital ward.</title>
        <authorList>
            <person name="Schultz M.B."/>
            <person name="Thanh D.P."/>
            <person name="Hoang N.T.D."/>
            <person name="Wick R.R."/>
            <person name="Ingle D.J."/>
            <person name="Hawkey J."/>
            <person name="Edwards D."/>
            <person name="Kenyon J."/>
            <person name="Lan N.P.H."/>
            <person name="Campbell J.I."/>
            <person name="Thwaites G."/>
            <person name="Nhu N.T.K."/>
            <person name="Hall R."/>
            <person name="Fournier-Level A."/>
            <person name="Baker S."/>
            <person name="Holt K.E."/>
        </authorList>
    </citation>
    <scope>NUCLEOTIDE SEQUENCE</scope>
    <source>
        <strain evidence="1">255_n</strain>
        <plasmid evidence="1">p255n_1</plasmid>
    </source>
</reference>
<evidence type="ECO:0000313" key="5">
    <source>
        <dbReference type="Proteomes" id="UP000480763"/>
    </source>
</evidence>
<organism evidence="1">
    <name type="scientific">Acinetobacter baumannii</name>
    <dbReference type="NCBI Taxonomy" id="470"/>
    <lineage>
        <taxon>Bacteria</taxon>
        <taxon>Pseudomonadati</taxon>
        <taxon>Pseudomonadota</taxon>
        <taxon>Gammaproteobacteria</taxon>
        <taxon>Moraxellales</taxon>
        <taxon>Moraxellaceae</taxon>
        <taxon>Acinetobacter</taxon>
        <taxon>Acinetobacter calcoaceticus/baumannii complex</taxon>
    </lineage>
</organism>
<dbReference type="EMBL" id="WWCH01000013">
    <property type="protein sequence ID" value="MYM80244.1"/>
    <property type="molecule type" value="Genomic_DNA"/>
</dbReference>
<reference evidence="3 4" key="3">
    <citation type="submission" date="2018-07" db="EMBL/GenBank/DDBJ databases">
        <authorList>
            <consortium name="Pathogen Informatics"/>
        </authorList>
    </citation>
    <scope>NUCLEOTIDE SEQUENCE [LARGE SCALE GENOMIC DNA]</scope>
    <source>
        <strain evidence="3 4">4300STDY7045823</strain>
    </source>
</reference>
<protein>
    <recommendedName>
        <fullName evidence="6">Uracil-DNA glycosylase-like domain-containing protein</fullName>
    </recommendedName>
</protein>
<name>A0A125S0J4_ACIBA</name>